<dbReference type="GO" id="GO:0003676">
    <property type="term" value="F:nucleic acid binding"/>
    <property type="evidence" value="ECO:0007669"/>
    <property type="project" value="InterPro"/>
</dbReference>
<dbReference type="GO" id="GO:0008168">
    <property type="term" value="F:methyltransferase activity"/>
    <property type="evidence" value="ECO:0007669"/>
    <property type="project" value="UniProtKB-KW"/>
</dbReference>
<reference evidence="3" key="1">
    <citation type="submission" date="2019-02" db="EMBL/GenBank/DDBJ databases">
        <authorList>
            <person name="Gruber-Vodicka R. H."/>
            <person name="Seah K. B. B."/>
        </authorList>
    </citation>
    <scope>NUCLEOTIDE SEQUENCE</scope>
    <source>
        <strain evidence="3">BECK_S313</strain>
    </source>
</reference>
<evidence type="ECO:0000256" key="1">
    <source>
        <dbReference type="ARBA" id="ARBA00022603"/>
    </source>
</evidence>
<gene>
    <name evidence="3" type="ORF">BECKLPF1236B_GA0070989_107123</name>
</gene>
<dbReference type="SUPFAM" id="SSF53335">
    <property type="entry name" value="S-adenosyl-L-methionine-dependent methyltransferases"/>
    <property type="match status" value="1"/>
</dbReference>
<dbReference type="InterPro" id="IPR029063">
    <property type="entry name" value="SAM-dependent_MTases_sf"/>
</dbReference>
<name>A0A450WD78_9GAMM</name>
<organism evidence="3">
    <name type="scientific">Candidatus Kentrum sp. LPFa</name>
    <dbReference type="NCBI Taxonomy" id="2126335"/>
    <lineage>
        <taxon>Bacteria</taxon>
        <taxon>Pseudomonadati</taxon>
        <taxon>Pseudomonadota</taxon>
        <taxon>Gammaproteobacteria</taxon>
        <taxon>Candidatus Kentrum</taxon>
    </lineage>
</organism>
<dbReference type="PROSITE" id="PS00092">
    <property type="entry name" value="N6_MTASE"/>
    <property type="match status" value="1"/>
</dbReference>
<evidence type="ECO:0000256" key="2">
    <source>
        <dbReference type="ARBA" id="ARBA00022679"/>
    </source>
</evidence>
<proteinExistence type="predicted"/>
<evidence type="ECO:0000313" key="3">
    <source>
        <dbReference type="EMBL" id="VFK15036.1"/>
    </source>
</evidence>
<keyword evidence="1" id="KW-0489">Methyltransferase</keyword>
<accession>A0A450WD78</accession>
<dbReference type="GO" id="GO:0032259">
    <property type="term" value="P:methylation"/>
    <property type="evidence" value="ECO:0007669"/>
    <property type="project" value="UniProtKB-KW"/>
</dbReference>
<evidence type="ECO:0008006" key="4">
    <source>
        <dbReference type="Google" id="ProtNLM"/>
    </source>
</evidence>
<sequence>MSRTNGKTIPFSNYPTPGNAVRALLQSVDFRPTDRFLEPCRGEGAIYDPVPLPEPRKYWAEIRQGRDYLSTWFPEIDVIITNPPFPDAVSFLEKARGELAADGTMIFLLRLDFLGSLKRAPFWKTFGFPHKLFILTPRPRFVGRQDSGEYAWFCWDFGNRTPGMRTLDHSIAIPRNQRA</sequence>
<dbReference type="InterPro" id="IPR002052">
    <property type="entry name" value="DNA_methylase_N6_adenine_CS"/>
</dbReference>
<keyword evidence="2" id="KW-0808">Transferase</keyword>
<dbReference type="EMBL" id="CAADFK010000071">
    <property type="protein sequence ID" value="VFK15036.1"/>
    <property type="molecule type" value="Genomic_DNA"/>
</dbReference>
<protein>
    <recommendedName>
        <fullName evidence="4">DNA methyltransferase</fullName>
    </recommendedName>
</protein>
<dbReference type="AlphaFoldDB" id="A0A450WD78"/>